<organism evidence="2">
    <name type="scientific">Schistocephalus solidus</name>
    <name type="common">Tapeworm</name>
    <dbReference type="NCBI Taxonomy" id="70667"/>
    <lineage>
        <taxon>Eukaryota</taxon>
        <taxon>Metazoa</taxon>
        <taxon>Spiralia</taxon>
        <taxon>Lophotrochozoa</taxon>
        <taxon>Platyhelminthes</taxon>
        <taxon>Cestoda</taxon>
        <taxon>Eucestoda</taxon>
        <taxon>Diphyllobothriidea</taxon>
        <taxon>Diphyllobothriidae</taxon>
        <taxon>Schistocephalus</taxon>
    </lineage>
</organism>
<name>A0A183TET7_SCHSO</name>
<evidence type="ECO:0000259" key="1">
    <source>
        <dbReference type="Pfam" id="PF20179"/>
    </source>
</evidence>
<feature type="domain" description="Mitochondrial splicing suppressor 51-like C-terminal" evidence="1">
    <location>
        <begin position="92"/>
        <end position="225"/>
    </location>
</feature>
<dbReference type="AlphaFoldDB" id="A0A183TET7"/>
<reference evidence="2" key="1">
    <citation type="submission" date="2016-06" db="UniProtKB">
        <authorList>
            <consortium name="WormBaseParasite"/>
        </authorList>
    </citation>
    <scope>IDENTIFICATION</scope>
</reference>
<evidence type="ECO:0000313" key="2">
    <source>
        <dbReference type="WBParaSite" id="SSLN_0001554601-mRNA-1"/>
    </source>
</evidence>
<dbReference type="InterPro" id="IPR046824">
    <property type="entry name" value="Mss51-like_C"/>
</dbReference>
<accession>A0A183TET7</accession>
<protein>
    <submittedName>
        <fullName evidence="2">MSS51_C domain-containing protein</fullName>
    </submittedName>
</protein>
<proteinExistence type="predicted"/>
<sequence>LALWDGLISTDPYRLDYSSTYPNPLAVREEVAYLNAYASPSEAILLSAVPPIQPSVPGRPRLLSVDLTDWASFYAWRGLPLTSPVAFLLHWPLTIYFILNNLLRHIGEDAYLSVIYQESLTIHLIGVEREVDLLPVFKELDHLISPDIKRVQLIFIGPTISPVAHSTLWYLSARMSAGLWRGLYHDFIADDLRRRWTETADVIIGFNAGLATYGTWPETVDVLNSKRPWEIQDASMVCKYEEIQRYADRNGMKNVKAIKAICAPCIKGTAPLLGSDGTTLRPEKSQILKRWAEHFGCVLNRSSAISEATMDRFPQVDTNNDLDLSPSLPETIRPVEHIFCGKAPGSDAIPAEVYKHGGLRLMKLGKPLFFTDSCQYSCLCSLRVLEKLKLRSTTGEVGPKLTDFDFLSSLVLNPFRCPLRIPSMSTKWPWLSNAFIFSPCVDFSLTKQMLDIKL</sequence>
<dbReference type="PANTHER" id="PTHR47570:SF1">
    <property type="entry name" value="ZINC ION BINDING PROTEIN"/>
    <property type="match status" value="1"/>
</dbReference>
<dbReference type="PANTHER" id="PTHR47570">
    <property type="entry name" value="ZINC ION BINDING PROTEIN"/>
    <property type="match status" value="1"/>
</dbReference>
<dbReference type="WBParaSite" id="SSLN_0001554601-mRNA-1">
    <property type="protein sequence ID" value="SSLN_0001554601-mRNA-1"/>
    <property type="gene ID" value="SSLN_0001554601"/>
</dbReference>
<dbReference type="Pfam" id="PF20179">
    <property type="entry name" value="MSS51_C"/>
    <property type="match status" value="1"/>
</dbReference>